<evidence type="ECO:0000313" key="2">
    <source>
        <dbReference type="EMBL" id="EOY26449.1"/>
    </source>
</evidence>
<reference evidence="2 3" key="1">
    <citation type="journal article" date="2013" name="Genome Biol.">
        <title>The genome sequence of the most widely cultivated cacao type and its use to identify candidate genes regulating pod color.</title>
        <authorList>
            <person name="Motamayor J.C."/>
            <person name="Mockaitis K."/>
            <person name="Schmutz J."/>
            <person name="Haiminen N."/>
            <person name="Iii D.L."/>
            <person name="Cornejo O."/>
            <person name="Findley S.D."/>
            <person name="Zheng P."/>
            <person name="Utro F."/>
            <person name="Royaert S."/>
            <person name="Saski C."/>
            <person name="Jenkins J."/>
            <person name="Podicheti R."/>
            <person name="Zhao M."/>
            <person name="Scheffler B.E."/>
            <person name="Stack J.C."/>
            <person name="Feltus F.A."/>
            <person name="Mustiga G.M."/>
            <person name="Amores F."/>
            <person name="Phillips W."/>
            <person name="Marelli J.P."/>
            <person name="May G.D."/>
            <person name="Shapiro H."/>
            <person name="Ma J."/>
            <person name="Bustamante C.D."/>
            <person name="Schnell R.J."/>
            <person name="Main D."/>
            <person name="Gilbert D."/>
            <person name="Parida L."/>
            <person name="Kuhn D.N."/>
        </authorList>
    </citation>
    <scope>NUCLEOTIDE SEQUENCE [LARGE SCALE GENOMIC DNA]</scope>
    <source>
        <strain evidence="3">cv. Matina 1-6</strain>
    </source>
</reference>
<dbReference type="Gramene" id="EOY26449">
    <property type="protein sequence ID" value="EOY26449"/>
    <property type="gene ID" value="TCM_028093"/>
</dbReference>
<feature type="region of interest" description="Disordered" evidence="1">
    <location>
        <begin position="236"/>
        <end position="271"/>
    </location>
</feature>
<accession>A0A061GHB6</accession>
<evidence type="ECO:0000256" key="1">
    <source>
        <dbReference type="SAM" id="MobiDB-lite"/>
    </source>
</evidence>
<feature type="compositionally biased region" description="Polar residues" evidence="1">
    <location>
        <begin position="244"/>
        <end position="258"/>
    </location>
</feature>
<keyword evidence="3" id="KW-1185">Reference proteome</keyword>
<sequence length="271" mass="30133">MATGRPPYPLILSQHADSFSPMPQGTTDNPIIAKDLQPPDNDDLKKGDSQNQLLFSPHAQKKSFFSVAIGDKPLIIPANREPFCFRDRPAVFFFYDEIVALAQPFKYSMVGKFTQMPKMQDIRYAFKAIGLVGAYEIRWLAYKRFENNLYTWLGGQEINGQQGGKIKDRFATLKAVENDSVPLLSVPVSNHAWIEDSNAIGCSTSVSVENIVPKAITSHAAGPSEDMVKGSDENIPTMHGQETCDFNPSHATYGSSEGYSDWLPQNEDLEH</sequence>
<organism evidence="2 3">
    <name type="scientific">Theobroma cacao</name>
    <name type="common">Cacao</name>
    <name type="synonym">Cocoa</name>
    <dbReference type="NCBI Taxonomy" id="3641"/>
    <lineage>
        <taxon>Eukaryota</taxon>
        <taxon>Viridiplantae</taxon>
        <taxon>Streptophyta</taxon>
        <taxon>Embryophyta</taxon>
        <taxon>Tracheophyta</taxon>
        <taxon>Spermatophyta</taxon>
        <taxon>Magnoliopsida</taxon>
        <taxon>eudicotyledons</taxon>
        <taxon>Gunneridae</taxon>
        <taxon>Pentapetalae</taxon>
        <taxon>rosids</taxon>
        <taxon>malvids</taxon>
        <taxon>Malvales</taxon>
        <taxon>Malvaceae</taxon>
        <taxon>Byttnerioideae</taxon>
        <taxon>Theobroma</taxon>
    </lineage>
</organism>
<dbReference type="EMBL" id="CM001884">
    <property type="protein sequence ID" value="EOY26449.1"/>
    <property type="molecule type" value="Genomic_DNA"/>
</dbReference>
<name>A0A061GHB6_THECC</name>
<gene>
    <name evidence="2" type="ORF">TCM_028093</name>
</gene>
<dbReference type="AlphaFoldDB" id="A0A061GHB6"/>
<dbReference type="HOGENOM" id="CLU_1028249_0_0_1"/>
<protein>
    <submittedName>
        <fullName evidence="2">Uncharacterized protein</fullName>
    </submittedName>
</protein>
<dbReference type="Proteomes" id="UP000026915">
    <property type="component" value="Chromosome 6"/>
</dbReference>
<evidence type="ECO:0000313" key="3">
    <source>
        <dbReference type="Proteomes" id="UP000026915"/>
    </source>
</evidence>
<proteinExistence type="predicted"/>
<dbReference type="InParanoid" id="A0A061GHB6"/>